<keyword evidence="3" id="KW-1185">Reference proteome</keyword>
<evidence type="ECO:0000313" key="3">
    <source>
        <dbReference type="Proteomes" id="UP000055024"/>
    </source>
</evidence>
<proteinExistence type="predicted"/>
<sequence>LHDSVFVEILAKTLNHYRILVGTIESEVSSNTRKQ</sequence>
<accession>A0A0V1G8J0</accession>
<feature type="non-terminal residue" evidence="1">
    <location>
        <position position="1"/>
    </location>
</feature>
<organism evidence="1 3">
    <name type="scientific">Trichinella zimbabwensis</name>
    <dbReference type="NCBI Taxonomy" id="268475"/>
    <lineage>
        <taxon>Eukaryota</taxon>
        <taxon>Metazoa</taxon>
        <taxon>Ecdysozoa</taxon>
        <taxon>Nematoda</taxon>
        <taxon>Enoplea</taxon>
        <taxon>Dorylaimia</taxon>
        <taxon>Trichinellida</taxon>
        <taxon>Trichinellidae</taxon>
        <taxon>Trichinella</taxon>
    </lineage>
</organism>
<dbReference type="Proteomes" id="UP000055024">
    <property type="component" value="Unassembled WGS sequence"/>
</dbReference>
<name>A0A0V1G8J0_9BILA</name>
<protein>
    <submittedName>
        <fullName evidence="1">Uncharacterized protein</fullName>
    </submittedName>
</protein>
<comment type="caution">
    <text evidence="1">The sequence shown here is derived from an EMBL/GenBank/DDBJ whole genome shotgun (WGS) entry which is preliminary data.</text>
</comment>
<dbReference type="EMBL" id="JYDP01004669">
    <property type="protein sequence ID" value="KRY94701.1"/>
    <property type="molecule type" value="Genomic_DNA"/>
</dbReference>
<dbReference type="EMBL" id="JYDP01004756">
    <property type="protein sequence ID" value="KRY94634.1"/>
    <property type="molecule type" value="Genomic_DNA"/>
</dbReference>
<gene>
    <name evidence="1" type="ORF">T11_10145</name>
    <name evidence="2" type="ORF">T11_12013</name>
</gene>
<dbReference type="AlphaFoldDB" id="A0A0V1G8J0"/>
<reference evidence="1 3" key="1">
    <citation type="submission" date="2015-01" db="EMBL/GenBank/DDBJ databases">
        <title>Evolution of Trichinella species and genotypes.</title>
        <authorList>
            <person name="Korhonen P.K."/>
            <person name="Edoardo P."/>
            <person name="Giuseppe L.R."/>
            <person name="Gasser R.B."/>
        </authorList>
    </citation>
    <scope>NUCLEOTIDE SEQUENCE [LARGE SCALE GENOMIC DNA]</scope>
    <source>
        <strain evidence="1">ISS1029</strain>
    </source>
</reference>
<evidence type="ECO:0000313" key="1">
    <source>
        <dbReference type="EMBL" id="KRY94634.1"/>
    </source>
</evidence>
<evidence type="ECO:0000313" key="2">
    <source>
        <dbReference type="EMBL" id="KRY94701.1"/>
    </source>
</evidence>